<feature type="domain" description="Cadherin" evidence="17">
    <location>
        <begin position="49"/>
        <end position="160"/>
    </location>
</feature>
<dbReference type="FunFam" id="2.60.40.60:FF:000092">
    <property type="entry name" value="Protocadherin 8"/>
    <property type="match status" value="2"/>
</dbReference>
<keyword evidence="3" id="KW-0245">EGF-like domain</keyword>
<keyword evidence="6" id="KW-0732">Signal</keyword>
<evidence type="ECO:0000256" key="12">
    <source>
        <dbReference type="ARBA" id="ARBA00023157"/>
    </source>
</evidence>
<keyword evidence="13" id="KW-0325">Glycoprotein</keyword>
<feature type="region of interest" description="Disordered" evidence="15">
    <location>
        <begin position="413"/>
        <end position="457"/>
    </location>
</feature>
<feature type="domain" description="Cadherin" evidence="17">
    <location>
        <begin position="555"/>
        <end position="661"/>
    </location>
</feature>
<dbReference type="InterPro" id="IPR050174">
    <property type="entry name" value="Protocadherin/Cadherin-CA"/>
</dbReference>
<dbReference type="PROSITE" id="PS00232">
    <property type="entry name" value="CADHERIN_1"/>
    <property type="match status" value="3"/>
</dbReference>
<keyword evidence="2" id="KW-1003">Cell membrane</keyword>
<dbReference type="PRINTS" id="PR00205">
    <property type="entry name" value="CADHERIN"/>
</dbReference>
<evidence type="ECO:0000256" key="4">
    <source>
        <dbReference type="ARBA" id="ARBA00022692"/>
    </source>
</evidence>
<feature type="domain" description="Cadherin" evidence="17">
    <location>
        <begin position="446"/>
        <end position="554"/>
    </location>
</feature>
<evidence type="ECO:0000256" key="7">
    <source>
        <dbReference type="ARBA" id="ARBA00022737"/>
    </source>
</evidence>
<dbReference type="FunFam" id="2.60.40.60:FF:000116">
    <property type="entry name" value="Dachsous cadherin-related 2"/>
    <property type="match status" value="1"/>
</dbReference>
<feature type="domain" description="Cadherin" evidence="17">
    <location>
        <begin position="295"/>
        <end position="405"/>
    </location>
</feature>
<keyword evidence="12" id="KW-1015">Disulfide bond</keyword>
<evidence type="ECO:0000256" key="1">
    <source>
        <dbReference type="ARBA" id="ARBA00004251"/>
    </source>
</evidence>
<dbReference type="PANTHER" id="PTHR24028">
    <property type="entry name" value="CADHERIN-87A"/>
    <property type="match status" value="1"/>
</dbReference>
<dbReference type="SUPFAM" id="SSF49313">
    <property type="entry name" value="Cadherin-like"/>
    <property type="match status" value="6"/>
</dbReference>
<gene>
    <name evidence="18" type="ORF">D915_002261</name>
</gene>
<dbReference type="SMART" id="SM00112">
    <property type="entry name" value="CA"/>
    <property type="match status" value="6"/>
</dbReference>
<organism evidence="18 19">
    <name type="scientific">Fasciola hepatica</name>
    <name type="common">Liver fluke</name>
    <dbReference type="NCBI Taxonomy" id="6192"/>
    <lineage>
        <taxon>Eukaryota</taxon>
        <taxon>Metazoa</taxon>
        <taxon>Spiralia</taxon>
        <taxon>Lophotrochozoa</taxon>
        <taxon>Platyhelminthes</taxon>
        <taxon>Trematoda</taxon>
        <taxon>Digenea</taxon>
        <taxon>Plagiorchiida</taxon>
        <taxon>Echinostomata</taxon>
        <taxon>Echinostomatoidea</taxon>
        <taxon>Fasciolidae</taxon>
        <taxon>Fasciola</taxon>
    </lineage>
</organism>
<dbReference type="Gene3D" id="2.60.40.60">
    <property type="entry name" value="Cadherins"/>
    <property type="match status" value="7"/>
</dbReference>
<keyword evidence="7" id="KW-0677">Repeat</keyword>
<dbReference type="AlphaFoldDB" id="A0A4E0S369"/>
<dbReference type="GO" id="GO:0007163">
    <property type="term" value="P:establishment or maintenance of cell polarity"/>
    <property type="evidence" value="ECO:0007669"/>
    <property type="project" value="UniProtKB-ARBA"/>
</dbReference>
<evidence type="ECO:0000256" key="10">
    <source>
        <dbReference type="ARBA" id="ARBA00022989"/>
    </source>
</evidence>
<accession>A0A4E0S369</accession>
<evidence type="ECO:0000256" key="9">
    <source>
        <dbReference type="ARBA" id="ARBA00022889"/>
    </source>
</evidence>
<feature type="domain" description="Cadherin" evidence="17">
    <location>
        <begin position="776"/>
        <end position="886"/>
    </location>
</feature>
<dbReference type="FunFam" id="2.60.40.60:FF:000123">
    <property type="entry name" value="Protocadherin beta 4"/>
    <property type="match status" value="1"/>
</dbReference>
<dbReference type="GO" id="GO:0005509">
    <property type="term" value="F:calcium ion binding"/>
    <property type="evidence" value="ECO:0007669"/>
    <property type="project" value="UniProtKB-UniRule"/>
</dbReference>
<feature type="compositionally biased region" description="Polar residues" evidence="15">
    <location>
        <begin position="426"/>
        <end position="444"/>
    </location>
</feature>
<keyword evidence="19" id="KW-1185">Reference proteome</keyword>
<sequence>MFDKVFGYVSRYCPTSPQVSNRIKFVSNLLICLLHLCNISCAIPSTVNSATIVTFVIDENAPIGHEVGHIHLKDSPTPADNEASPLTFTLQDTSYFNFDPSDPSRLVVRSTLDRDADRKLCTESGWPEVCSWSGVIFVSDGRLLSLRVVVRDTNDNVPRWPSARPQDGPTQLHISVSENCALGTMIDLPLASDPDIGENSIVRYELVRTPGINEMRVPFDVSSANVHNRALYRLVVKGPLDREIQATYHLTVAAIDGGGNQGLAQLTVHVTDENDNKPVFKHLRGPDNVSLVSDEIKPFVITVDEDVPVGTKLSQHPVATDEDEGDFGRITYAFALSTPDTVKRDFHIDSDTGVLSVRNALDCDTGGLTQYQFVVIAKDHGAPPLTATARVIINVLDKNDNAPIITITSAVVPNPSASDTVDSDSSESGTHTPGSLDPDTNSAVGSERKSPLRLVENTPEGKLIATITVQDPDTEENGKFTCLLGKSDEMQLTYVKNLGKLSVYQLSSTRPVDRERQPELRVTLRCKDHGQPSQSSTELLTVHVVDVNDNAPEFSSKRYSFQTSEGNDIGQLIGLIKATDPDIGRNAQLAYSIHWPPGQGPNPFTISDQGELSARVPLDRESRPEGYQFTVVVRDSGHPVRSSSAQVEVALIDINDCSPVFTQAVYEFAVDEELPQNATSARVVGQIRATDCDIGNNAQITYHLKPLEAPFKISSNGYISTTSPIDRENFPSFTLTAIAVDSPQPPERQLSSTAEIRILINDQNDHDPVFLRPPFQNMTNEVELSMYEKPGHIITRLEATDEDEGANAAIQFLLVDGSAMEKFKLQPKTGELLLQRELTTRDQGRVTLTVLAVDNGAISRTATTTVHVHIKDIPATRVTKLASPSLSGISSGQPDYPFGSISLFGGTGMMSNKFIILCIVLITVVICTILIAVIFVVSRGGCATYLGRSKLLSSKSPEAQYSGQITDGTVLTTPKDGRYPDNCLPGSGTINDRRLHAYVSGSEALHTDSYGLVQPMYTSHTTGTSYEFDQKSHDMMIKNHIGYSGPSLSELERIAGDDREAMSITDFTSTDPFPISSNLLPYTGPTTSSCTMDAIYYRHSMSPFPGQETPLSTVAGLPYSRAAELDGISFTSGLANGGPIGVGNNGLGGGHTFSRFELRNHAINSTGFMNEHVNRNQHHMHPHLSSPWGPPFSPLISGTLVP</sequence>
<dbReference type="PROSITE" id="PS50268">
    <property type="entry name" value="CADHERIN_2"/>
    <property type="match status" value="7"/>
</dbReference>
<dbReference type="InterPro" id="IPR015919">
    <property type="entry name" value="Cadherin-like_sf"/>
</dbReference>
<comment type="caution">
    <text evidence="18">The sequence shown here is derived from an EMBL/GenBank/DDBJ whole genome shotgun (WGS) entry which is preliminary data.</text>
</comment>
<evidence type="ECO:0000256" key="13">
    <source>
        <dbReference type="ARBA" id="ARBA00023180"/>
    </source>
</evidence>
<dbReference type="GO" id="GO:0005886">
    <property type="term" value="C:plasma membrane"/>
    <property type="evidence" value="ECO:0007669"/>
    <property type="project" value="UniProtKB-SubCell"/>
</dbReference>
<keyword evidence="5" id="KW-0479">Metal-binding</keyword>
<dbReference type="FunFam" id="2.60.40.60:FF:000024">
    <property type="entry name" value="FAT atypical cadherin 3"/>
    <property type="match status" value="1"/>
</dbReference>
<evidence type="ECO:0000256" key="8">
    <source>
        <dbReference type="ARBA" id="ARBA00022837"/>
    </source>
</evidence>
<evidence type="ECO:0000313" key="18">
    <source>
        <dbReference type="EMBL" id="THD26970.1"/>
    </source>
</evidence>
<dbReference type="InterPro" id="IPR020894">
    <property type="entry name" value="Cadherin_CS"/>
</dbReference>
<evidence type="ECO:0000256" key="3">
    <source>
        <dbReference type="ARBA" id="ARBA00022536"/>
    </source>
</evidence>
<feature type="domain" description="Cadherin" evidence="17">
    <location>
        <begin position="168"/>
        <end position="280"/>
    </location>
</feature>
<evidence type="ECO:0000256" key="15">
    <source>
        <dbReference type="SAM" id="MobiDB-lite"/>
    </source>
</evidence>
<evidence type="ECO:0000259" key="17">
    <source>
        <dbReference type="PROSITE" id="PS50268"/>
    </source>
</evidence>
<keyword evidence="9" id="KW-0130">Cell adhesion</keyword>
<dbReference type="GO" id="GO:0007156">
    <property type="term" value="P:homophilic cell adhesion via plasma membrane adhesion molecules"/>
    <property type="evidence" value="ECO:0007669"/>
    <property type="project" value="InterPro"/>
</dbReference>
<dbReference type="Pfam" id="PF00028">
    <property type="entry name" value="Cadherin"/>
    <property type="match status" value="6"/>
</dbReference>
<evidence type="ECO:0000256" key="2">
    <source>
        <dbReference type="ARBA" id="ARBA00022475"/>
    </source>
</evidence>
<evidence type="ECO:0000256" key="5">
    <source>
        <dbReference type="ARBA" id="ARBA00022723"/>
    </source>
</evidence>
<dbReference type="FunFam" id="2.60.40.60:FF:000020">
    <property type="entry name" value="Dachsous cadherin-related 1b"/>
    <property type="match status" value="1"/>
</dbReference>
<dbReference type="EMBL" id="JXXN02000570">
    <property type="protein sequence ID" value="THD26970.1"/>
    <property type="molecule type" value="Genomic_DNA"/>
</dbReference>
<evidence type="ECO:0000256" key="16">
    <source>
        <dbReference type="SAM" id="Phobius"/>
    </source>
</evidence>
<dbReference type="Proteomes" id="UP000230066">
    <property type="component" value="Unassembled WGS sequence"/>
</dbReference>
<proteinExistence type="predicted"/>
<name>A0A4E0S369_FASHE</name>
<keyword evidence="8 14" id="KW-0106">Calcium</keyword>
<keyword evidence="4 16" id="KW-0812">Transmembrane</keyword>
<keyword evidence="10 16" id="KW-1133">Transmembrane helix</keyword>
<evidence type="ECO:0000256" key="11">
    <source>
        <dbReference type="ARBA" id="ARBA00023136"/>
    </source>
</evidence>
<protein>
    <submittedName>
        <fullName evidence="18">Protocadherin-11 X-linked</fullName>
    </submittedName>
</protein>
<dbReference type="CDD" id="cd11304">
    <property type="entry name" value="Cadherin_repeat"/>
    <property type="match status" value="6"/>
</dbReference>
<dbReference type="PANTHER" id="PTHR24028:SF146">
    <property type="entry name" value="CADHERIN 96CB, ISOFORM D-RELATED"/>
    <property type="match status" value="1"/>
</dbReference>
<feature type="transmembrane region" description="Helical" evidence="16">
    <location>
        <begin position="914"/>
        <end position="938"/>
    </location>
</feature>
<reference evidence="18" key="1">
    <citation type="submission" date="2019-03" db="EMBL/GenBank/DDBJ databases">
        <title>Improved annotation for the trematode Fasciola hepatica.</title>
        <authorList>
            <person name="Choi Y.-J."/>
            <person name="Martin J."/>
            <person name="Mitreva M."/>
        </authorList>
    </citation>
    <scope>NUCLEOTIDE SEQUENCE [LARGE SCALE GENOMIC DNA]</scope>
</reference>
<evidence type="ECO:0000256" key="14">
    <source>
        <dbReference type="PROSITE-ProRule" id="PRU00043"/>
    </source>
</evidence>
<comment type="subcellular location">
    <subcellularLocation>
        <location evidence="1">Cell membrane</location>
        <topology evidence="1">Single-pass type I membrane protein</topology>
    </subcellularLocation>
</comment>
<feature type="domain" description="Cadherin" evidence="17">
    <location>
        <begin position="662"/>
        <end position="770"/>
    </location>
</feature>
<dbReference type="InterPro" id="IPR002126">
    <property type="entry name" value="Cadherin-like_dom"/>
</dbReference>
<evidence type="ECO:0000256" key="6">
    <source>
        <dbReference type="ARBA" id="ARBA00022729"/>
    </source>
</evidence>
<evidence type="ECO:0000313" key="19">
    <source>
        <dbReference type="Proteomes" id="UP000230066"/>
    </source>
</evidence>
<keyword evidence="11 16" id="KW-0472">Membrane</keyword>